<dbReference type="InterPro" id="IPR027417">
    <property type="entry name" value="P-loop_NTPase"/>
</dbReference>
<evidence type="ECO:0000313" key="8">
    <source>
        <dbReference type="Proteomes" id="UP000612585"/>
    </source>
</evidence>
<feature type="binding site" evidence="5">
    <location>
        <begin position="184"/>
        <end position="191"/>
    </location>
    <ligand>
        <name>ATP</name>
        <dbReference type="ChEBI" id="CHEBI:30616"/>
    </ligand>
</feature>
<evidence type="ECO:0000256" key="1">
    <source>
        <dbReference type="ARBA" id="ARBA00022741"/>
    </source>
</evidence>
<dbReference type="GO" id="GO:0005829">
    <property type="term" value="C:cytosol"/>
    <property type="evidence" value="ECO:0007669"/>
    <property type="project" value="TreeGrafter"/>
</dbReference>
<dbReference type="PANTHER" id="PTHR11070:SF45">
    <property type="entry name" value="DNA 3'-5' HELICASE"/>
    <property type="match status" value="1"/>
</dbReference>
<keyword evidence="1 5" id="KW-0547">Nucleotide-binding</keyword>
<dbReference type="EMBL" id="BOPG01000034">
    <property type="protein sequence ID" value="GIJ58280.1"/>
    <property type="molecule type" value="Genomic_DNA"/>
</dbReference>
<sequence length="704" mass="75401">MDGTAAEIAAEQAYFDLAAEFRGKKLAGLDDLATAGANPGAAARIKRYANAAREALQGADQAVAFGRIDGRFGLLYIGRQLINGTEDDPLVVSWHAPAAAAYFEASHADTKGVDRKRVFECDGNTIVNLTDVVFADVAEAVDTHLLAELARGRTGRLRDIVATLQAAQYALVRAPADRLLVIEGGPGTGKTAVALHRVSWLLYHHRDTIRATDVLVVGPHPTFMHYIGLVLPGLGSTEVVMRDIGRLAPEVTRGRVEPVEVATIKGQARMAGLLARALDARIGVPEPAERLMIGSRFYTLPHAEVAAAIEVGRSADLPYTGRREVFRDRIDRLVSDLAGAASAGRQPVADLVERLWPRLSAAGFLRDLFGSLRRLRAAAGADFTAAEIALLHRRAADRLTEEVWSAADLPLLDEAGDLIDGDVHRYAHIVVDEAQDLSPMQLRSVARRSATGALTIVGDIAQSTGPWARDTWDEVVEHLPTASGVEKVPLRYGYRVPRQVYEMAARLLPVAAPAVAPVEVIRDGPQPPTVHQVGLAGRAGRTVTVAIEHAAGGRFVGIVCPPRCRRETEAALAANGATWSSAERGELGTAINLVSPEEAKGLEFDAVVVVEPEQIVADYERGHRMLYVALTRTTAYLDIVCVGDPLPLSLPATPKAPAGDDPGGFSARQAQHLAEHLAGQLRAAAPETEWQAVLRRVGELLDPS</sequence>
<keyword evidence="2 5" id="KW-0378">Hydrolase</keyword>
<evidence type="ECO:0000256" key="4">
    <source>
        <dbReference type="ARBA" id="ARBA00022840"/>
    </source>
</evidence>
<name>A0A8J3ZAV2_9ACTN</name>
<comment type="caution">
    <text evidence="7">The sequence shown here is derived from an EMBL/GenBank/DDBJ whole genome shotgun (WGS) entry which is preliminary data.</text>
</comment>
<reference evidence="7" key="1">
    <citation type="submission" date="2021-01" db="EMBL/GenBank/DDBJ databases">
        <title>Whole genome shotgun sequence of Virgisporangium aurantiacum NBRC 16421.</title>
        <authorList>
            <person name="Komaki H."/>
            <person name="Tamura T."/>
        </authorList>
    </citation>
    <scope>NUCLEOTIDE SEQUENCE</scope>
    <source>
        <strain evidence="7">NBRC 16421</strain>
    </source>
</reference>
<dbReference type="InterPro" id="IPR000212">
    <property type="entry name" value="DNA_helicase_UvrD/REP"/>
</dbReference>
<evidence type="ECO:0000256" key="3">
    <source>
        <dbReference type="ARBA" id="ARBA00022806"/>
    </source>
</evidence>
<accession>A0A8J3ZAV2</accession>
<keyword evidence="4 5" id="KW-0067">ATP-binding</keyword>
<dbReference type="InterPro" id="IPR027785">
    <property type="entry name" value="UvrD-like_helicase_C"/>
</dbReference>
<dbReference type="Pfam" id="PF13538">
    <property type="entry name" value="UvrD_C_2"/>
    <property type="match status" value="1"/>
</dbReference>
<evidence type="ECO:0000256" key="5">
    <source>
        <dbReference type="PROSITE-ProRule" id="PRU00560"/>
    </source>
</evidence>
<keyword evidence="3 5" id="KW-0347">Helicase</keyword>
<protein>
    <submittedName>
        <fullName evidence="7">DNA helicase</fullName>
    </submittedName>
</protein>
<evidence type="ECO:0000256" key="2">
    <source>
        <dbReference type="ARBA" id="ARBA00022801"/>
    </source>
</evidence>
<dbReference type="GO" id="GO:0005524">
    <property type="term" value="F:ATP binding"/>
    <property type="evidence" value="ECO:0007669"/>
    <property type="project" value="UniProtKB-UniRule"/>
</dbReference>
<proteinExistence type="predicted"/>
<dbReference type="PANTHER" id="PTHR11070">
    <property type="entry name" value="UVRD / RECB / PCRA DNA HELICASE FAMILY MEMBER"/>
    <property type="match status" value="1"/>
</dbReference>
<dbReference type="GO" id="GO:0016787">
    <property type="term" value="F:hydrolase activity"/>
    <property type="evidence" value="ECO:0007669"/>
    <property type="project" value="UniProtKB-UniRule"/>
</dbReference>
<dbReference type="SUPFAM" id="SSF52540">
    <property type="entry name" value="P-loop containing nucleoside triphosphate hydrolases"/>
    <property type="match status" value="1"/>
</dbReference>
<dbReference type="Proteomes" id="UP000612585">
    <property type="component" value="Unassembled WGS sequence"/>
</dbReference>
<gene>
    <name evidence="7" type="ORF">Vau01_057960</name>
</gene>
<dbReference type="Pfam" id="PF00580">
    <property type="entry name" value="UvrD-helicase"/>
    <property type="match status" value="1"/>
</dbReference>
<dbReference type="GO" id="GO:0003677">
    <property type="term" value="F:DNA binding"/>
    <property type="evidence" value="ECO:0007669"/>
    <property type="project" value="InterPro"/>
</dbReference>
<dbReference type="AlphaFoldDB" id="A0A8J3ZAV2"/>
<evidence type="ECO:0000259" key="6">
    <source>
        <dbReference type="PROSITE" id="PS51198"/>
    </source>
</evidence>
<dbReference type="RefSeq" id="WP_203998767.1">
    <property type="nucleotide sequence ID" value="NZ_BOPG01000034.1"/>
</dbReference>
<evidence type="ECO:0000313" key="7">
    <source>
        <dbReference type="EMBL" id="GIJ58280.1"/>
    </source>
</evidence>
<dbReference type="GO" id="GO:0000725">
    <property type="term" value="P:recombinational repair"/>
    <property type="evidence" value="ECO:0007669"/>
    <property type="project" value="TreeGrafter"/>
</dbReference>
<dbReference type="InterPro" id="IPR014016">
    <property type="entry name" value="UvrD-like_ATP-bd"/>
</dbReference>
<keyword evidence="8" id="KW-1185">Reference proteome</keyword>
<dbReference type="GO" id="GO:0043138">
    <property type="term" value="F:3'-5' DNA helicase activity"/>
    <property type="evidence" value="ECO:0007669"/>
    <property type="project" value="TreeGrafter"/>
</dbReference>
<dbReference type="Gene3D" id="3.40.50.300">
    <property type="entry name" value="P-loop containing nucleotide triphosphate hydrolases"/>
    <property type="match status" value="3"/>
</dbReference>
<feature type="domain" description="UvrD-like helicase ATP-binding" evidence="6">
    <location>
        <begin position="163"/>
        <end position="497"/>
    </location>
</feature>
<organism evidence="7 8">
    <name type="scientific">Virgisporangium aurantiacum</name>
    <dbReference type="NCBI Taxonomy" id="175570"/>
    <lineage>
        <taxon>Bacteria</taxon>
        <taxon>Bacillati</taxon>
        <taxon>Actinomycetota</taxon>
        <taxon>Actinomycetes</taxon>
        <taxon>Micromonosporales</taxon>
        <taxon>Micromonosporaceae</taxon>
        <taxon>Virgisporangium</taxon>
    </lineage>
</organism>
<dbReference type="PROSITE" id="PS51198">
    <property type="entry name" value="UVRD_HELICASE_ATP_BIND"/>
    <property type="match status" value="1"/>
</dbReference>